<dbReference type="Pfam" id="PF14568">
    <property type="entry name" value="SUKH_6"/>
    <property type="match status" value="1"/>
</dbReference>
<evidence type="ECO:0000259" key="1">
    <source>
        <dbReference type="SMART" id="SM00860"/>
    </source>
</evidence>
<organism evidence="2 3">
    <name type="scientific">Haloferula luteola</name>
    <dbReference type="NCBI Taxonomy" id="595692"/>
    <lineage>
        <taxon>Bacteria</taxon>
        <taxon>Pseudomonadati</taxon>
        <taxon>Verrucomicrobiota</taxon>
        <taxon>Verrucomicrobiia</taxon>
        <taxon>Verrucomicrobiales</taxon>
        <taxon>Verrucomicrobiaceae</taxon>
        <taxon>Haloferula</taxon>
    </lineage>
</organism>
<dbReference type="SMART" id="SM00860">
    <property type="entry name" value="SMI1_KNR4"/>
    <property type="match status" value="1"/>
</dbReference>
<dbReference type="Proteomes" id="UP000557717">
    <property type="component" value="Unassembled WGS sequence"/>
</dbReference>
<evidence type="ECO:0000313" key="2">
    <source>
        <dbReference type="EMBL" id="MBB5353936.1"/>
    </source>
</evidence>
<dbReference type="InterPro" id="IPR037883">
    <property type="entry name" value="Knr4/Smi1-like_sf"/>
</dbReference>
<dbReference type="EMBL" id="JACHFD010000049">
    <property type="protein sequence ID" value="MBB5353936.1"/>
    <property type="molecule type" value="Genomic_DNA"/>
</dbReference>
<keyword evidence="3" id="KW-1185">Reference proteome</keyword>
<protein>
    <recommendedName>
        <fullName evidence="1">Knr4/Smi1-like domain-containing protein</fullName>
    </recommendedName>
</protein>
<gene>
    <name evidence="2" type="ORF">HNR46_004206</name>
</gene>
<dbReference type="SUPFAM" id="SSF160631">
    <property type="entry name" value="SMI1/KNR4-like"/>
    <property type="match status" value="1"/>
</dbReference>
<dbReference type="RefSeq" id="WP_184022445.1">
    <property type="nucleotide sequence ID" value="NZ_JACHFD010000049.1"/>
</dbReference>
<sequence length="148" mass="16811">MPSEAELAQIVADRKAKNPFHFEAERDEPLTPDAIAQIEHDQGVRFPTSFVRHLTTEGAGDFAFGWVFSPDPQSGWSLWKEYHYMPKMRGKLLPFSDNGGGDYLCFPIIDGICEDRIVWADHEDDYRPQASELEDFSDFIVKGCLDPA</sequence>
<comment type="caution">
    <text evidence="2">The sequence shown here is derived from an EMBL/GenBank/DDBJ whole genome shotgun (WGS) entry which is preliminary data.</text>
</comment>
<feature type="domain" description="Knr4/Smi1-like" evidence="1">
    <location>
        <begin position="29"/>
        <end position="142"/>
    </location>
</feature>
<dbReference type="AlphaFoldDB" id="A0A840VA29"/>
<dbReference type="Gene3D" id="3.40.1580.10">
    <property type="entry name" value="SMI1/KNR4-like"/>
    <property type="match status" value="1"/>
</dbReference>
<accession>A0A840VA29</accession>
<proteinExistence type="predicted"/>
<dbReference type="InterPro" id="IPR018958">
    <property type="entry name" value="Knr4/Smi1-like_dom"/>
</dbReference>
<name>A0A840VA29_9BACT</name>
<evidence type="ECO:0000313" key="3">
    <source>
        <dbReference type="Proteomes" id="UP000557717"/>
    </source>
</evidence>
<reference evidence="2 3" key="1">
    <citation type="submission" date="2020-08" db="EMBL/GenBank/DDBJ databases">
        <title>Genomic Encyclopedia of Type Strains, Phase IV (KMG-IV): sequencing the most valuable type-strain genomes for metagenomic binning, comparative biology and taxonomic classification.</title>
        <authorList>
            <person name="Goeker M."/>
        </authorList>
    </citation>
    <scope>NUCLEOTIDE SEQUENCE [LARGE SCALE GENOMIC DNA]</scope>
    <source>
        <strain evidence="2 3">YC6886</strain>
    </source>
</reference>